<name>A0A0S3F0X4_9SPHN</name>
<feature type="signal peptide" evidence="1">
    <location>
        <begin position="1"/>
        <end position="33"/>
    </location>
</feature>
<evidence type="ECO:0000313" key="2">
    <source>
        <dbReference type="EMBL" id="ALR21335.1"/>
    </source>
</evidence>
<protein>
    <submittedName>
        <fullName evidence="2">Uncharacterized protein</fullName>
    </submittedName>
</protein>
<dbReference type="Proteomes" id="UP000056968">
    <property type="component" value="Chromosome"/>
</dbReference>
<keyword evidence="3" id="KW-1185">Reference proteome</keyword>
<organism evidence="2 3">
    <name type="scientific">Sphingobium baderi</name>
    <dbReference type="NCBI Taxonomy" id="1332080"/>
    <lineage>
        <taxon>Bacteria</taxon>
        <taxon>Pseudomonadati</taxon>
        <taxon>Pseudomonadota</taxon>
        <taxon>Alphaproteobacteria</taxon>
        <taxon>Sphingomonadales</taxon>
        <taxon>Sphingomonadaceae</taxon>
        <taxon>Sphingobium</taxon>
    </lineage>
</organism>
<evidence type="ECO:0000313" key="3">
    <source>
        <dbReference type="Proteomes" id="UP000056968"/>
    </source>
</evidence>
<feature type="chain" id="PRO_5006611839" evidence="1">
    <location>
        <begin position="34"/>
        <end position="111"/>
    </location>
</feature>
<gene>
    <name evidence="2" type="ORF">ATN00_14615</name>
</gene>
<dbReference type="AlphaFoldDB" id="A0A0S3F0X4"/>
<dbReference type="KEGG" id="sbd:ATN00_14615"/>
<reference evidence="2 3" key="1">
    <citation type="submission" date="2015-11" db="EMBL/GenBank/DDBJ databases">
        <title>A Two-component Flavoprotein Monooxygenase System MeaXY Responsible for para-Hydroxylation of 2-Methyl-6-ethylaniline and 2,6-Diethylaniline in Sphingobium baderi DE-13.</title>
        <authorList>
            <person name="Cheng M."/>
            <person name="Meng Q."/>
            <person name="Yang Y."/>
            <person name="Chu C."/>
            <person name="Yan X."/>
            <person name="He J."/>
            <person name="Li S."/>
        </authorList>
    </citation>
    <scope>NUCLEOTIDE SEQUENCE [LARGE SCALE GENOMIC DNA]</scope>
    <source>
        <strain evidence="2 3">DE-13</strain>
    </source>
</reference>
<proteinExistence type="predicted"/>
<dbReference type="EMBL" id="CP013264">
    <property type="protein sequence ID" value="ALR21335.1"/>
    <property type="molecule type" value="Genomic_DNA"/>
</dbReference>
<keyword evidence="1" id="KW-0732">Signal</keyword>
<evidence type="ECO:0000256" key="1">
    <source>
        <dbReference type="SAM" id="SignalP"/>
    </source>
</evidence>
<accession>A0A0S3F0X4</accession>
<dbReference type="STRING" id="1332080.ATN00_14615"/>
<sequence>MARGANMESCMMPIAKAMTAALGTLIATTTACAGPGGHGRQASITPTAERPRIVVATVDGFVLRVAATNRTEPAPASFTANHIPVGSGTHIDARLLSRPASTLQETSHAHP</sequence>
<dbReference type="PROSITE" id="PS51257">
    <property type="entry name" value="PROKAR_LIPOPROTEIN"/>
    <property type="match status" value="1"/>
</dbReference>